<reference evidence="7" key="1">
    <citation type="submission" date="2016-10" db="EMBL/GenBank/DDBJ databases">
        <title>Sequence of Gallionella enrichment culture.</title>
        <authorList>
            <person name="Poehlein A."/>
            <person name="Muehling M."/>
            <person name="Daniel R."/>
        </authorList>
    </citation>
    <scope>NUCLEOTIDE SEQUENCE</scope>
</reference>
<keyword evidence="6 7" id="KW-0378">Hydrolase</keyword>
<organism evidence="7">
    <name type="scientific">mine drainage metagenome</name>
    <dbReference type="NCBI Taxonomy" id="410659"/>
    <lineage>
        <taxon>unclassified sequences</taxon>
        <taxon>metagenomes</taxon>
        <taxon>ecological metagenomes</taxon>
    </lineage>
</organism>
<name>A0A1J5R8Q6_9ZZZZ</name>
<dbReference type="GO" id="GO:0016485">
    <property type="term" value="P:protein processing"/>
    <property type="evidence" value="ECO:0007669"/>
    <property type="project" value="InterPro"/>
</dbReference>
<dbReference type="CDD" id="cd06062">
    <property type="entry name" value="H2MP_MemB-H2up"/>
    <property type="match status" value="1"/>
</dbReference>
<evidence type="ECO:0000256" key="4">
    <source>
        <dbReference type="ARBA" id="ARBA00022723"/>
    </source>
</evidence>
<dbReference type="Gene3D" id="3.40.50.1450">
    <property type="entry name" value="HybD-like"/>
    <property type="match status" value="1"/>
</dbReference>
<dbReference type="EMBL" id="MLJW01000612">
    <property type="protein sequence ID" value="OIQ84525.1"/>
    <property type="molecule type" value="Genomic_DNA"/>
</dbReference>
<evidence type="ECO:0000256" key="1">
    <source>
        <dbReference type="ARBA" id="ARBA00006814"/>
    </source>
</evidence>
<accession>A0A1J5R8Q6</accession>
<keyword evidence="4" id="KW-0479">Metal-binding</keyword>
<comment type="similarity">
    <text evidence="1">Belongs to the peptidase A31 family.</text>
</comment>
<dbReference type="Pfam" id="PF01750">
    <property type="entry name" value="HycI"/>
    <property type="match status" value="1"/>
</dbReference>
<dbReference type="GO" id="GO:0046872">
    <property type="term" value="F:metal ion binding"/>
    <property type="evidence" value="ECO:0007669"/>
    <property type="project" value="UniProtKB-KW"/>
</dbReference>
<evidence type="ECO:0000256" key="5">
    <source>
        <dbReference type="ARBA" id="ARBA00022750"/>
    </source>
</evidence>
<dbReference type="PANTHER" id="PTHR30302:SF1">
    <property type="entry name" value="HYDROGENASE 2 MATURATION PROTEASE"/>
    <property type="match status" value="1"/>
</dbReference>
<dbReference type="InterPro" id="IPR004419">
    <property type="entry name" value="Pept_A31_hyd_express"/>
</dbReference>
<gene>
    <name evidence="7" type="primary">hybD_6</name>
    <name evidence="7" type="ORF">GALL_336660</name>
</gene>
<evidence type="ECO:0000256" key="6">
    <source>
        <dbReference type="ARBA" id="ARBA00022801"/>
    </source>
</evidence>
<dbReference type="NCBIfam" id="TIGR00140">
    <property type="entry name" value="hupD"/>
    <property type="match status" value="1"/>
</dbReference>
<comment type="caution">
    <text evidence="7">The sequence shown here is derived from an EMBL/GenBank/DDBJ whole genome shotgun (WGS) entry which is preliminary data.</text>
</comment>
<sequence length="159" mass="16616">MRVVVLGIGNMLMSDEGIGVHAVAALEQRYTLPETVEVVDGGTTGMELFPELQGADHLVVVDAVRAGQPEGGIVRLSGDAVPAFFKTKLSPHQVGLSDVLAALRFAGSEPQSVVLIGVKPVSLELAMELSPAVAARLDEVVERVVAELAALGCPARPRE</sequence>
<keyword evidence="2" id="KW-0533">Nickel</keyword>
<dbReference type="PANTHER" id="PTHR30302">
    <property type="entry name" value="HYDROGENASE 1 MATURATION PROTEASE"/>
    <property type="match status" value="1"/>
</dbReference>
<keyword evidence="3 7" id="KW-0645">Protease</keyword>
<dbReference type="NCBIfam" id="TIGR00072">
    <property type="entry name" value="hydrog_prot"/>
    <property type="match status" value="1"/>
</dbReference>
<dbReference type="FunFam" id="3.40.50.1450:FF:000002">
    <property type="entry name" value="Hydrogenase 1 maturation protease"/>
    <property type="match status" value="1"/>
</dbReference>
<dbReference type="EC" id="3.4.23.-" evidence="7"/>
<dbReference type="GO" id="GO:0008047">
    <property type="term" value="F:enzyme activator activity"/>
    <property type="evidence" value="ECO:0007669"/>
    <property type="project" value="InterPro"/>
</dbReference>
<dbReference type="PRINTS" id="PR00446">
    <property type="entry name" value="HYDRGNUPTAKE"/>
</dbReference>
<dbReference type="SUPFAM" id="SSF53163">
    <property type="entry name" value="HybD-like"/>
    <property type="match status" value="1"/>
</dbReference>
<keyword evidence="5" id="KW-0064">Aspartyl protease</keyword>
<evidence type="ECO:0000256" key="2">
    <source>
        <dbReference type="ARBA" id="ARBA00022596"/>
    </source>
</evidence>
<evidence type="ECO:0000313" key="7">
    <source>
        <dbReference type="EMBL" id="OIQ84525.1"/>
    </source>
</evidence>
<dbReference type="GO" id="GO:0004190">
    <property type="term" value="F:aspartic-type endopeptidase activity"/>
    <property type="evidence" value="ECO:0007669"/>
    <property type="project" value="UniProtKB-KW"/>
</dbReference>
<dbReference type="InterPro" id="IPR000671">
    <property type="entry name" value="Peptidase_A31"/>
</dbReference>
<dbReference type="InterPro" id="IPR023430">
    <property type="entry name" value="Pept_HybD-like_dom_sf"/>
</dbReference>
<protein>
    <submittedName>
        <fullName evidence="7">Hydrogenase 2 maturation protease</fullName>
        <ecNumber evidence="7">3.4.23.-</ecNumber>
    </submittedName>
</protein>
<proteinExistence type="inferred from homology"/>
<evidence type="ECO:0000256" key="3">
    <source>
        <dbReference type="ARBA" id="ARBA00022670"/>
    </source>
</evidence>
<dbReference type="AlphaFoldDB" id="A0A1J5R8Q6"/>